<dbReference type="GO" id="GO:0006396">
    <property type="term" value="P:RNA processing"/>
    <property type="evidence" value="ECO:0007669"/>
    <property type="project" value="TreeGrafter"/>
</dbReference>
<comment type="caution">
    <text evidence="4">The sequence shown here is derived from an EMBL/GenBank/DDBJ whole genome shotgun (WGS) entry which is preliminary data.</text>
</comment>
<dbReference type="EMBL" id="CAJPDR010000543">
    <property type="protein sequence ID" value="CAF9939267.1"/>
    <property type="molecule type" value="Genomic_DNA"/>
</dbReference>
<gene>
    <name evidence="4" type="ORF">ALECFALPRED_008055</name>
</gene>
<comment type="subcellular location">
    <subcellularLocation>
        <location evidence="1">Nucleus</location>
        <location evidence="1">Nucleolus</location>
    </subcellularLocation>
</comment>
<protein>
    <recommendedName>
        <fullName evidence="3">Fcf2 pre-rRNA processing C-terminal domain-containing protein</fullName>
    </recommendedName>
</protein>
<dbReference type="OrthoDB" id="427886at2759"/>
<evidence type="ECO:0000256" key="1">
    <source>
        <dbReference type="ARBA" id="ARBA00004604"/>
    </source>
</evidence>
<name>A0A8H3J220_9LECA</name>
<keyword evidence="2" id="KW-0539">Nucleus</keyword>
<evidence type="ECO:0000313" key="4">
    <source>
        <dbReference type="EMBL" id="CAF9939267.1"/>
    </source>
</evidence>
<accession>A0A8H3J220</accession>
<feature type="domain" description="Fcf2 pre-rRNA processing C-terminal" evidence="3">
    <location>
        <begin position="107"/>
        <end position="201"/>
    </location>
</feature>
<sequence length="231" mass="26555">MATLGAEGFLESEGWDQHELSEMKSLLQRAEQRMTELNPASKHMMKATNFCKLPKLNPEPIAQPYITSTDGIARADRTRLVDDKDRQITARRIENSVSMKEKINKEKSTAGPDWFDLPRIKLSSGLKSDLKILKLRNVLDPHRHYRSDYTRALAPKFSHIGQIIEGPTEYFSARLPNKDRKRTFVEEVLANERLTGRFKKKYNEIQVSKTSGKKAYCKFLKEKKSGGIRKS</sequence>
<dbReference type="GO" id="GO:0005730">
    <property type="term" value="C:nucleolus"/>
    <property type="evidence" value="ECO:0007669"/>
    <property type="project" value="UniProtKB-SubCell"/>
</dbReference>
<proteinExistence type="predicted"/>
<evidence type="ECO:0000313" key="5">
    <source>
        <dbReference type="Proteomes" id="UP000664203"/>
    </source>
</evidence>
<dbReference type="PANTHER" id="PTHR21686">
    <property type="entry name" value="DEOXYNUCLEOTIDYLTRANSFERASE TERMINAL-INTERACTING PROTEIN 2"/>
    <property type="match status" value="1"/>
</dbReference>
<dbReference type="Proteomes" id="UP000664203">
    <property type="component" value="Unassembled WGS sequence"/>
</dbReference>
<dbReference type="Pfam" id="PF08698">
    <property type="entry name" value="Fcf2"/>
    <property type="match status" value="1"/>
</dbReference>
<dbReference type="AlphaFoldDB" id="A0A8H3J220"/>
<dbReference type="InterPro" id="IPR039883">
    <property type="entry name" value="Fcf2/DNTTIP2"/>
</dbReference>
<reference evidence="4" key="1">
    <citation type="submission" date="2021-03" db="EMBL/GenBank/DDBJ databases">
        <authorList>
            <person name="Tagirdzhanova G."/>
        </authorList>
    </citation>
    <scope>NUCLEOTIDE SEQUENCE</scope>
</reference>
<evidence type="ECO:0000256" key="2">
    <source>
        <dbReference type="ARBA" id="ARBA00023242"/>
    </source>
</evidence>
<keyword evidence="5" id="KW-1185">Reference proteome</keyword>
<organism evidence="4 5">
    <name type="scientific">Alectoria fallacina</name>
    <dbReference type="NCBI Taxonomy" id="1903189"/>
    <lineage>
        <taxon>Eukaryota</taxon>
        <taxon>Fungi</taxon>
        <taxon>Dikarya</taxon>
        <taxon>Ascomycota</taxon>
        <taxon>Pezizomycotina</taxon>
        <taxon>Lecanoromycetes</taxon>
        <taxon>OSLEUM clade</taxon>
        <taxon>Lecanoromycetidae</taxon>
        <taxon>Lecanorales</taxon>
        <taxon>Lecanorineae</taxon>
        <taxon>Parmeliaceae</taxon>
        <taxon>Alectoria</taxon>
    </lineage>
</organism>
<dbReference type="InterPro" id="IPR014810">
    <property type="entry name" value="Fcf2_C"/>
</dbReference>
<dbReference type="PANTHER" id="PTHR21686:SF12">
    <property type="entry name" value="DEOXYNUCLEOTIDYLTRANSFERASE TERMINAL-INTERACTING PROTEIN 2"/>
    <property type="match status" value="1"/>
</dbReference>
<dbReference type="GO" id="GO:0003723">
    <property type="term" value="F:RNA binding"/>
    <property type="evidence" value="ECO:0007669"/>
    <property type="project" value="TreeGrafter"/>
</dbReference>
<evidence type="ECO:0000259" key="3">
    <source>
        <dbReference type="Pfam" id="PF08698"/>
    </source>
</evidence>